<gene>
    <name evidence="1" type="ORF">BKM31_12820</name>
</gene>
<evidence type="ECO:0000313" key="1">
    <source>
        <dbReference type="EMBL" id="AQZ62230.1"/>
    </source>
</evidence>
<name>A0A1U9ZWA8_9ACTN</name>
<reference evidence="2" key="1">
    <citation type="journal article" date="2017" name="Med. Chem. Commun.">
        <title>Nonomuraea sp. ATCC 55076 harbours the largest actinomycete chromosome to date and the kistamicin biosynthetic gene cluster.</title>
        <authorList>
            <person name="Nazari B."/>
            <person name="Forneris C.C."/>
            <person name="Gibson M.I."/>
            <person name="Moon K."/>
            <person name="Schramma K.R."/>
            <person name="Seyedsayamdost M.R."/>
        </authorList>
    </citation>
    <scope>NUCLEOTIDE SEQUENCE [LARGE SCALE GENOMIC DNA]</scope>
    <source>
        <strain evidence="2">ATCC 55076</strain>
    </source>
</reference>
<dbReference type="Proteomes" id="UP000190797">
    <property type="component" value="Chromosome"/>
</dbReference>
<dbReference type="EMBL" id="CP017717">
    <property type="protein sequence ID" value="AQZ62230.1"/>
    <property type="molecule type" value="Genomic_DNA"/>
</dbReference>
<protein>
    <submittedName>
        <fullName evidence="1">Uncharacterized protein</fullName>
    </submittedName>
</protein>
<accession>A0A1U9ZWA8</accession>
<proteinExistence type="predicted"/>
<dbReference type="STRING" id="1909395.BKM31_12820"/>
<keyword evidence="2" id="KW-1185">Reference proteome</keyword>
<evidence type="ECO:0000313" key="2">
    <source>
        <dbReference type="Proteomes" id="UP000190797"/>
    </source>
</evidence>
<organism evidence="1 2">
    <name type="scientific">[Actinomadura] parvosata subsp. kistnae</name>
    <dbReference type="NCBI Taxonomy" id="1909395"/>
    <lineage>
        <taxon>Bacteria</taxon>
        <taxon>Bacillati</taxon>
        <taxon>Actinomycetota</taxon>
        <taxon>Actinomycetes</taxon>
        <taxon>Streptosporangiales</taxon>
        <taxon>Streptosporangiaceae</taxon>
        <taxon>Nonomuraea</taxon>
    </lineage>
</organism>
<sequence>MPSGRPPWLCELQRLERVLRVSRSHEEELAERLDAGDRGEVGGFAGRGWPTPYGYPGWA</sequence>
<dbReference type="KEGG" id="noa:BKM31_12820"/>
<dbReference type="AlphaFoldDB" id="A0A1U9ZWA8"/>